<feature type="region of interest" description="Disordered" evidence="1">
    <location>
        <begin position="327"/>
        <end position="349"/>
    </location>
</feature>
<feature type="compositionally biased region" description="Basic and acidic residues" evidence="1">
    <location>
        <begin position="439"/>
        <end position="449"/>
    </location>
</feature>
<feature type="region of interest" description="Disordered" evidence="1">
    <location>
        <begin position="418"/>
        <end position="449"/>
    </location>
</feature>
<feature type="compositionally biased region" description="Pro residues" evidence="1">
    <location>
        <begin position="422"/>
        <end position="434"/>
    </location>
</feature>
<proteinExistence type="predicted"/>
<dbReference type="AlphaFoldDB" id="A0A222VKM5"/>
<dbReference type="STRING" id="530584.SAMN05421630_114143"/>
<protein>
    <recommendedName>
        <fullName evidence="6">DUF4237 domain-containing protein</fullName>
    </recommendedName>
</protein>
<organism evidence="4 5">
    <name type="scientific">Prauserella marina</name>
    <dbReference type="NCBI Taxonomy" id="530584"/>
    <lineage>
        <taxon>Bacteria</taxon>
        <taxon>Bacillati</taxon>
        <taxon>Actinomycetota</taxon>
        <taxon>Actinomycetes</taxon>
        <taxon>Pseudonocardiales</taxon>
        <taxon>Pseudonocardiaceae</taxon>
        <taxon>Prauserella</taxon>
    </lineage>
</organism>
<dbReference type="Proteomes" id="UP000199494">
    <property type="component" value="Unassembled WGS sequence"/>
</dbReference>
<feature type="domain" description="TNT" evidence="2">
    <location>
        <begin position="490"/>
        <end position="574"/>
    </location>
</feature>
<dbReference type="Pfam" id="PF14021">
    <property type="entry name" value="TNT"/>
    <property type="match status" value="1"/>
</dbReference>
<dbReference type="PANTHER" id="PTHR42059:SF1">
    <property type="entry name" value="TNT DOMAIN-CONTAINING PROTEIN"/>
    <property type="match status" value="1"/>
</dbReference>
<dbReference type="InterPro" id="IPR053024">
    <property type="entry name" value="Fungal_surface_NADase"/>
</dbReference>
<reference evidence="4 5" key="1">
    <citation type="submission" date="2016-10" db="EMBL/GenBank/DDBJ databases">
        <authorList>
            <person name="de Groot N.N."/>
        </authorList>
    </citation>
    <scope>NUCLEOTIDE SEQUENCE [LARGE SCALE GENOMIC DNA]</scope>
    <source>
        <strain evidence="4 5">CGMCC 4.5506</strain>
    </source>
</reference>
<sequence length="581" mass="60860">MGIELPAELADIARATGARWPEGDEDALREQAGAWRMAAAELGTLAAEVDAAGDKVTQALSAAAGHGAHGRLSGLLAPETGGFATVVREAELAANRLDQVAELIAAAKADLAGHLVEAAKNRDAVMAAVEAGHPFALAGLDTSLRGFAARLGAISDELVASAGQPGADGESPDEPGPADGDQTDSSSDKTGSDNDNSYYSDVDEGTGPIRLPDVPTPPRGTPAASYGGFLSQGGFDDVPTPPSGISLPAGIPTPPSQTQLSGFGGAPGIQPAQGQFVPQHYGAQPFAGQPYPVPPVGQVPYGAPVYPQAPYAPARWGPSAEPVYPRPGPVPEPVRPRPQEAPVPVGSPRQERQSIVALFVVHMFPIGHLPVATDRPARQLPVPEGERACVPWLRFPPHDHPDSSDVDPGQALAWLRNGWRQPAPPPATVLPRPPASLTEGHDPLGGEQGLSREEWDRHYLVQGGEAPEYAWPPAERNPEGGVEAAEPVLLGEGTEIDRFGTAHGRIFAPDGTPFAERSLPPAGLDAGYRRYRVLRQVPVWKAISAAWFGLPGGGVRYRSVYSAAELVTLGYLADITFEERQ</sequence>
<evidence type="ECO:0000256" key="1">
    <source>
        <dbReference type="SAM" id="MobiDB-lite"/>
    </source>
</evidence>
<evidence type="ECO:0000313" key="4">
    <source>
        <dbReference type="EMBL" id="SDD92273.1"/>
    </source>
</evidence>
<dbReference type="Pfam" id="PF25547">
    <property type="entry name" value="WXG100_2"/>
    <property type="match status" value="1"/>
</dbReference>
<feature type="region of interest" description="Disordered" evidence="1">
    <location>
        <begin position="161"/>
        <end position="224"/>
    </location>
</feature>
<dbReference type="KEGG" id="pmad:BAY61_03800"/>
<accession>A0A222VKM5</accession>
<gene>
    <name evidence="4" type="ORF">SAMN05421630_114143</name>
</gene>
<keyword evidence="5" id="KW-1185">Reference proteome</keyword>
<dbReference type="RefSeq" id="WP_091810513.1">
    <property type="nucleotide sequence ID" value="NZ_CP016353.1"/>
</dbReference>
<evidence type="ECO:0000313" key="5">
    <source>
        <dbReference type="Proteomes" id="UP000199494"/>
    </source>
</evidence>
<evidence type="ECO:0008006" key="6">
    <source>
        <dbReference type="Google" id="ProtNLM"/>
    </source>
</evidence>
<dbReference type="InterPro" id="IPR025331">
    <property type="entry name" value="TNT"/>
</dbReference>
<evidence type="ECO:0000259" key="2">
    <source>
        <dbReference type="Pfam" id="PF14021"/>
    </source>
</evidence>
<evidence type="ECO:0000259" key="3">
    <source>
        <dbReference type="Pfam" id="PF25547"/>
    </source>
</evidence>
<dbReference type="PANTHER" id="PTHR42059">
    <property type="entry name" value="TNT DOMAIN-CONTAINING PROTEIN"/>
    <property type="match status" value="1"/>
</dbReference>
<feature type="domain" description="Outer membrane channel protein CpnT-like N-terminal" evidence="3">
    <location>
        <begin position="13"/>
        <end position="116"/>
    </location>
</feature>
<name>A0A222VKM5_9PSEU</name>
<dbReference type="OrthoDB" id="4745173at2"/>
<dbReference type="InterPro" id="IPR057746">
    <property type="entry name" value="CpnT-like_N"/>
</dbReference>
<dbReference type="EMBL" id="FMZE01000014">
    <property type="protein sequence ID" value="SDD92273.1"/>
    <property type="molecule type" value="Genomic_DNA"/>
</dbReference>
<dbReference type="GO" id="GO:0050135">
    <property type="term" value="F:NADP+ nucleosidase activity"/>
    <property type="evidence" value="ECO:0007669"/>
    <property type="project" value="InterPro"/>
</dbReference>